<keyword evidence="2" id="KW-1185">Reference proteome</keyword>
<reference evidence="1" key="1">
    <citation type="submission" date="2021-02" db="EMBL/GenBank/DDBJ databases">
        <authorList>
            <person name="Dougan E. K."/>
            <person name="Rhodes N."/>
            <person name="Thang M."/>
            <person name="Chan C."/>
        </authorList>
    </citation>
    <scope>NUCLEOTIDE SEQUENCE</scope>
</reference>
<evidence type="ECO:0000313" key="2">
    <source>
        <dbReference type="Proteomes" id="UP000601435"/>
    </source>
</evidence>
<organism evidence="1 2">
    <name type="scientific">Symbiodinium necroappetens</name>
    <dbReference type="NCBI Taxonomy" id="1628268"/>
    <lineage>
        <taxon>Eukaryota</taxon>
        <taxon>Sar</taxon>
        <taxon>Alveolata</taxon>
        <taxon>Dinophyceae</taxon>
        <taxon>Suessiales</taxon>
        <taxon>Symbiodiniaceae</taxon>
        <taxon>Symbiodinium</taxon>
    </lineage>
</organism>
<proteinExistence type="predicted"/>
<comment type="caution">
    <text evidence="1">The sequence shown here is derived from an EMBL/GenBank/DDBJ whole genome shotgun (WGS) entry which is preliminary data.</text>
</comment>
<protein>
    <submittedName>
        <fullName evidence="1">Uncharacterized protein</fullName>
    </submittedName>
</protein>
<accession>A0A812WDK0</accession>
<dbReference type="OrthoDB" id="412249at2759"/>
<name>A0A812WDK0_9DINO</name>
<sequence length="308" mass="34368">VIGRSLRANALVGTGQHDTPPVEEPNTQTVTSGCDHAFHGYNDDEWWSRFQVGVGRRFESGYSVQEWWDAIRAARSSSDRTIVVMYFFGGERRDGDVQEHVEKLAAEANLKVLMITVDLGCAMLTSLSGVRLAQRCLEPGIAAEASPPRNLEDSVRCIVKSARRMVTEGDRICMVAKYKHVQLASEVTVLRAVIGLWSFGAQLRRDLYAVPFVVYNFIDKFDGLTVRHTSPLLSGFATEEYSRDCHVADIRQRGRWASEQSFKTYLDVVSAAHVQSAFHLRGVGQAQAYSETHFADFFPSGVFRSSHG</sequence>
<dbReference type="EMBL" id="CAJNJA010032374">
    <property type="protein sequence ID" value="CAE7666653.1"/>
    <property type="molecule type" value="Genomic_DNA"/>
</dbReference>
<gene>
    <name evidence="1" type="ORF">SNEC2469_LOCUS19042</name>
</gene>
<dbReference type="Proteomes" id="UP000601435">
    <property type="component" value="Unassembled WGS sequence"/>
</dbReference>
<evidence type="ECO:0000313" key="1">
    <source>
        <dbReference type="EMBL" id="CAE7666653.1"/>
    </source>
</evidence>
<dbReference type="AlphaFoldDB" id="A0A812WDK0"/>
<feature type="non-terminal residue" evidence="1">
    <location>
        <position position="1"/>
    </location>
</feature>